<organism evidence="2">
    <name type="scientific">Homo sapiens</name>
    <name type="common">Human</name>
    <dbReference type="NCBI Taxonomy" id="9606"/>
    <lineage>
        <taxon>Eukaryota</taxon>
        <taxon>Metazoa</taxon>
        <taxon>Chordata</taxon>
        <taxon>Craniata</taxon>
        <taxon>Vertebrata</taxon>
        <taxon>Euteleostomi</taxon>
        <taxon>Mammalia</taxon>
        <taxon>Eutheria</taxon>
        <taxon>Euarchontoglires</taxon>
        <taxon>Primates</taxon>
        <taxon>Haplorrhini</taxon>
        <taxon>Catarrhini</taxon>
        <taxon>Hominidae</taxon>
        <taxon>Homo</taxon>
    </lineage>
</organism>
<evidence type="ECO:0000256" key="1">
    <source>
        <dbReference type="SAM" id="MobiDB-lite"/>
    </source>
</evidence>
<feature type="non-terminal residue" evidence="2">
    <location>
        <position position="264"/>
    </location>
</feature>
<feature type="compositionally biased region" description="Pro residues" evidence="1">
    <location>
        <begin position="1"/>
        <end position="13"/>
    </location>
</feature>
<protein>
    <submittedName>
        <fullName evidence="2">Uncharacterized protein</fullName>
    </submittedName>
</protein>
<feature type="compositionally biased region" description="Low complexity" evidence="1">
    <location>
        <begin position="83"/>
        <end position="93"/>
    </location>
</feature>
<feature type="region of interest" description="Disordered" evidence="1">
    <location>
        <begin position="1"/>
        <end position="93"/>
    </location>
</feature>
<proteinExistence type="evidence at transcript level"/>
<dbReference type="AlphaFoldDB" id="Q9NQ27"/>
<dbReference type="EMBL" id="AJ404607">
    <property type="protein sequence ID" value="CAB94913.2"/>
    <property type="molecule type" value="mRNA"/>
</dbReference>
<accession>Q9NQ27</accession>
<name>Q9NQ27_HUMAN</name>
<feature type="compositionally biased region" description="Basic residues" evidence="1">
    <location>
        <begin position="73"/>
        <end position="82"/>
    </location>
</feature>
<feature type="non-terminal residue" evidence="2">
    <location>
        <position position="1"/>
    </location>
</feature>
<evidence type="ECO:0000313" key="2">
    <source>
        <dbReference type="EMBL" id="CAB94913.2"/>
    </source>
</evidence>
<sequence length="264" mass="28823">GPPRPWVGDPPCPIRGRAPAALSGHDAASGTPGSSAAQARGGGGPVIARSYGPPGGGSAQHAALPPAQLPLSLRRRCSRPRSRPSSSSRAIRSLWSRSRTSSSRWFTSDTSSSSRSCSRCFSSVFSNCWVFVLLLPHTPQKDPRRIIWMNSTHKQEALATVILKNPKRKREAKLSPPCRMTKAMAAEWLRTPHGNQIRSLWASVFLTVKAGVQWHDLGSLQSLNPRRVQAILLPQPSQKLELPGARHQAWLMFCIFSRDGVSLC</sequence>
<feature type="compositionally biased region" description="Low complexity" evidence="1">
    <location>
        <begin position="59"/>
        <end position="72"/>
    </location>
</feature>
<reference evidence="2" key="1">
    <citation type="submission" date="2000-10" db="EMBL/GenBank/DDBJ databases">
        <title>Differential gene expression in HTLV-1-infected adult T cell leukemia cell line.</title>
        <authorList>
            <person name="Ruckes T.M."/>
            <person name="Saul D."/>
            <person name="Romaker D."/>
            <person name="Grassmann R."/>
        </authorList>
    </citation>
    <scope>NUCLEOTIDE SEQUENCE</scope>
</reference>